<gene>
    <name evidence="1" type="ORF">CRX57_25425</name>
</gene>
<dbReference type="Proteomes" id="UP000222460">
    <property type="component" value="Unassembled WGS sequence"/>
</dbReference>
<comment type="caution">
    <text evidence="1">The sequence shown here is derived from an EMBL/GenBank/DDBJ whole genome shotgun (WGS) entry which is preliminary data.</text>
</comment>
<name>A0A2C5WGG1_PSEPU</name>
<proteinExistence type="predicted"/>
<protein>
    <submittedName>
        <fullName evidence="1">Uncharacterized protein</fullName>
    </submittedName>
</protein>
<evidence type="ECO:0000313" key="2">
    <source>
        <dbReference type="Proteomes" id="UP000222460"/>
    </source>
</evidence>
<dbReference type="EMBL" id="PDKZ01000002">
    <property type="protein sequence ID" value="PHH43411.1"/>
    <property type="molecule type" value="Genomic_DNA"/>
</dbReference>
<evidence type="ECO:0000313" key="1">
    <source>
        <dbReference type="EMBL" id="PHH43411.1"/>
    </source>
</evidence>
<dbReference type="AlphaFoldDB" id="A0A2C5WGG1"/>
<sequence>MTTHVMFLPKKPLVSDDRFQWRLGGKRKTAKFRSFYQDEFLGERYWSISGGTGNFDDESYFSFSMTLPYQSDESLTGVYNFDNGLTFVHSHWIPAPPGFIGMASVDADSAILSVKYDAETDIATGSFEAVFKSHRYRLNPKGTFTMTRLRPSDAG</sequence>
<organism evidence="1 2">
    <name type="scientific">Pseudomonas putida</name>
    <name type="common">Arthrobacter siderocapsulatus</name>
    <dbReference type="NCBI Taxonomy" id="303"/>
    <lineage>
        <taxon>Bacteria</taxon>
        <taxon>Pseudomonadati</taxon>
        <taxon>Pseudomonadota</taxon>
        <taxon>Gammaproteobacteria</taxon>
        <taxon>Pseudomonadales</taxon>
        <taxon>Pseudomonadaceae</taxon>
        <taxon>Pseudomonas</taxon>
    </lineage>
</organism>
<dbReference type="RefSeq" id="WP_098967989.1">
    <property type="nucleotide sequence ID" value="NZ_PDKZ01000002.1"/>
</dbReference>
<reference evidence="2" key="1">
    <citation type="submission" date="2017-10" db="EMBL/GenBank/DDBJ databases">
        <title>FDA dAtabase for Regulatory Grade micrObial Sequences (FDA-ARGOS): Supporting development and validation of Infectious Disease Dx tests.</title>
        <authorList>
            <person name="Goldberg B."/>
            <person name="Campos J."/>
            <person name="Tallon L."/>
            <person name="Sadzewicz L."/>
            <person name="Ott S."/>
            <person name="Zhao X."/>
            <person name="Nagaraj S."/>
            <person name="Vavikolanu K."/>
            <person name="Aluvathingal J."/>
            <person name="Nadendla S."/>
            <person name="Geyer C."/>
            <person name="Sichtig H."/>
        </authorList>
    </citation>
    <scope>NUCLEOTIDE SEQUENCE [LARGE SCALE GENOMIC DNA]</scope>
    <source>
        <strain evidence="2">FDAARGOS_376</strain>
    </source>
</reference>
<accession>A0A2C5WGG1</accession>